<evidence type="ECO:0000256" key="2">
    <source>
        <dbReference type="ARBA" id="ARBA00022737"/>
    </source>
</evidence>
<keyword evidence="2" id="KW-0677">Repeat</keyword>
<name>A0A9D5D9N3_9LILI</name>
<keyword evidence="10" id="KW-1185">Reference proteome</keyword>
<dbReference type="SMART" id="SM00774">
    <property type="entry name" value="WRKY"/>
    <property type="match status" value="2"/>
</dbReference>
<dbReference type="GO" id="GO:0005634">
    <property type="term" value="C:nucleus"/>
    <property type="evidence" value="ECO:0007669"/>
    <property type="project" value="UniProtKB-SubCell"/>
</dbReference>
<feature type="region of interest" description="Disordered" evidence="7">
    <location>
        <begin position="61"/>
        <end position="82"/>
    </location>
</feature>
<keyword evidence="6" id="KW-0539">Nucleus</keyword>
<dbReference type="AlphaFoldDB" id="A0A9D5D9N3"/>
<dbReference type="GO" id="GO:0003700">
    <property type="term" value="F:DNA-binding transcription factor activity"/>
    <property type="evidence" value="ECO:0007669"/>
    <property type="project" value="InterPro"/>
</dbReference>
<keyword evidence="3" id="KW-0805">Transcription regulation</keyword>
<reference evidence="9" key="2">
    <citation type="journal article" date="2022" name="Hortic Res">
        <title>The genome of Dioscorea zingiberensis sheds light on the biosynthesis, origin and evolution of the medicinally important diosgenin saponins.</title>
        <authorList>
            <person name="Li Y."/>
            <person name="Tan C."/>
            <person name="Li Z."/>
            <person name="Guo J."/>
            <person name="Li S."/>
            <person name="Chen X."/>
            <person name="Wang C."/>
            <person name="Dai X."/>
            <person name="Yang H."/>
            <person name="Song W."/>
            <person name="Hou L."/>
            <person name="Xu J."/>
            <person name="Tong Z."/>
            <person name="Xu A."/>
            <person name="Yuan X."/>
            <person name="Wang W."/>
            <person name="Yang Q."/>
            <person name="Chen L."/>
            <person name="Sun Z."/>
            <person name="Wang K."/>
            <person name="Pan B."/>
            <person name="Chen J."/>
            <person name="Bao Y."/>
            <person name="Liu F."/>
            <person name="Qi X."/>
            <person name="Gang D.R."/>
            <person name="Wen J."/>
            <person name="Li J."/>
        </authorList>
    </citation>
    <scope>NUCLEOTIDE SEQUENCE</scope>
    <source>
        <strain evidence="9">Dzin_1.0</strain>
    </source>
</reference>
<evidence type="ECO:0000313" key="10">
    <source>
        <dbReference type="Proteomes" id="UP001085076"/>
    </source>
</evidence>
<feature type="region of interest" description="Disordered" evidence="7">
    <location>
        <begin position="505"/>
        <end position="544"/>
    </location>
</feature>
<dbReference type="PANTHER" id="PTHR31221">
    <property type="entry name" value="WRKY TRANSCRIPTION FACTOR PROTEIN 1-RELATED"/>
    <property type="match status" value="1"/>
</dbReference>
<evidence type="ECO:0000256" key="7">
    <source>
        <dbReference type="SAM" id="MobiDB-lite"/>
    </source>
</evidence>
<accession>A0A9D5D9N3</accession>
<comment type="subcellular location">
    <subcellularLocation>
        <location evidence="1">Nucleus</location>
    </subcellularLocation>
</comment>
<feature type="compositionally biased region" description="Low complexity" evidence="7">
    <location>
        <begin position="520"/>
        <end position="537"/>
    </location>
</feature>
<protein>
    <recommendedName>
        <fullName evidence="8">WRKY domain-containing protein</fullName>
    </recommendedName>
</protein>
<evidence type="ECO:0000256" key="5">
    <source>
        <dbReference type="ARBA" id="ARBA00023163"/>
    </source>
</evidence>
<dbReference type="EMBL" id="JAGGNH010000001">
    <property type="protein sequence ID" value="KAJ0986977.1"/>
    <property type="molecule type" value="Genomic_DNA"/>
</dbReference>
<feature type="domain" description="WRKY" evidence="8">
    <location>
        <begin position="450"/>
        <end position="515"/>
    </location>
</feature>
<evidence type="ECO:0000256" key="1">
    <source>
        <dbReference type="ARBA" id="ARBA00004123"/>
    </source>
</evidence>
<dbReference type="InterPro" id="IPR044810">
    <property type="entry name" value="WRKY_plant"/>
</dbReference>
<feature type="domain" description="WRKY" evidence="8">
    <location>
        <begin position="272"/>
        <end position="336"/>
    </location>
</feature>
<dbReference type="OrthoDB" id="1923003at2759"/>
<dbReference type="Proteomes" id="UP001085076">
    <property type="component" value="Miscellaneous, Linkage group lg01"/>
</dbReference>
<dbReference type="GO" id="GO:0043565">
    <property type="term" value="F:sequence-specific DNA binding"/>
    <property type="evidence" value="ECO:0007669"/>
    <property type="project" value="InterPro"/>
</dbReference>
<sequence length="658" mass="72899">MDDISVIGDWPPAMNPSPRTLISNFLNGEFSLKPVPLVEDVHDVMKGDERKLDTCLKEKEDDGFQFSSGPSMEPSKLDVHKPSPRCALSERRPAWAGFSTPKINTTRVISANLNSSTSEVRSPYITISPGLSPTTLLDSPVFLSNMAQPSPTTGKLFYDRSNGTELVSTSTIPDKDRDHALEKVPELFVFKPHPQTSSYFSSADNKQTMMSIETTAIPSWNQNDLNLQASLSDSSDGEDPSEKVSLSNERSPPLNDRINTEADPRDEYPLVVTSGQADDGYSWRKYGQKPVKGSDYPRSYYKCTHLNCPIKKKVERSHEGHITKIIYKGVHNHTKPPPNDWSTAPNSLENPVYQAGLEGNLLKMTSQSNDQYTTSEFGDPSIVEIARDVSSILSSDEEDDQAARGSVALGCDGEGDEMELKRRKVDTGVMDMSAASRVAREPRVVVQTTSEIDILDDGYRWRKYGQKVVKGNPNPRSYYKCTNLGCTVRKHVERASHDLRSVITTYEGKHNHEVPAARGSNHSNSASSTTSTTTISHPHGLHRRPELTLAQDSLMTLNGSANKMVTMPGNFTFAMRQQGLNNLGVMGLSTVTPMKVSDLHQVHPYFGHQQVDNTGFMMPKEEPKQMPLQESGQTKQNAAASLAYHQMMSRLQLGNHQL</sequence>
<evidence type="ECO:0000313" key="9">
    <source>
        <dbReference type="EMBL" id="KAJ0986977.1"/>
    </source>
</evidence>
<keyword evidence="5" id="KW-0804">Transcription</keyword>
<keyword evidence="4" id="KW-0238">DNA-binding</keyword>
<reference evidence="9" key="1">
    <citation type="submission" date="2021-03" db="EMBL/GenBank/DDBJ databases">
        <authorList>
            <person name="Li Z."/>
            <person name="Yang C."/>
        </authorList>
    </citation>
    <scope>NUCLEOTIDE SEQUENCE</scope>
    <source>
        <strain evidence="9">Dzin_1.0</strain>
        <tissue evidence="9">Leaf</tissue>
    </source>
</reference>
<evidence type="ECO:0000256" key="4">
    <source>
        <dbReference type="ARBA" id="ARBA00023125"/>
    </source>
</evidence>
<dbReference type="Gene3D" id="2.20.25.80">
    <property type="entry name" value="WRKY domain"/>
    <property type="match status" value="2"/>
</dbReference>
<dbReference type="Pfam" id="PF03106">
    <property type="entry name" value="WRKY"/>
    <property type="match status" value="2"/>
</dbReference>
<evidence type="ECO:0000256" key="3">
    <source>
        <dbReference type="ARBA" id="ARBA00023015"/>
    </source>
</evidence>
<dbReference type="InterPro" id="IPR036576">
    <property type="entry name" value="WRKY_dom_sf"/>
</dbReference>
<dbReference type="FunFam" id="2.20.25.80:FF:000006">
    <property type="entry name" value="WRKY transcription factor"/>
    <property type="match status" value="1"/>
</dbReference>
<dbReference type="PANTHER" id="PTHR31221:SF338">
    <property type="entry name" value="OS08G0499300 PROTEIN"/>
    <property type="match status" value="1"/>
</dbReference>
<feature type="region of interest" description="Disordered" evidence="7">
    <location>
        <begin position="229"/>
        <end position="266"/>
    </location>
</feature>
<gene>
    <name evidence="9" type="ORF">J5N97_005333</name>
</gene>
<evidence type="ECO:0000256" key="6">
    <source>
        <dbReference type="ARBA" id="ARBA00023242"/>
    </source>
</evidence>
<dbReference type="PROSITE" id="PS50811">
    <property type="entry name" value="WRKY"/>
    <property type="match status" value="2"/>
</dbReference>
<comment type="caution">
    <text evidence="9">The sequence shown here is derived from an EMBL/GenBank/DDBJ whole genome shotgun (WGS) entry which is preliminary data.</text>
</comment>
<dbReference type="SUPFAM" id="SSF118290">
    <property type="entry name" value="WRKY DNA-binding domain"/>
    <property type="match status" value="2"/>
</dbReference>
<organism evidence="9 10">
    <name type="scientific">Dioscorea zingiberensis</name>
    <dbReference type="NCBI Taxonomy" id="325984"/>
    <lineage>
        <taxon>Eukaryota</taxon>
        <taxon>Viridiplantae</taxon>
        <taxon>Streptophyta</taxon>
        <taxon>Embryophyta</taxon>
        <taxon>Tracheophyta</taxon>
        <taxon>Spermatophyta</taxon>
        <taxon>Magnoliopsida</taxon>
        <taxon>Liliopsida</taxon>
        <taxon>Dioscoreales</taxon>
        <taxon>Dioscoreaceae</taxon>
        <taxon>Dioscorea</taxon>
    </lineage>
</organism>
<evidence type="ECO:0000259" key="8">
    <source>
        <dbReference type="PROSITE" id="PS50811"/>
    </source>
</evidence>
<dbReference type="FunFam" id="2.20.25.80:FF:000001">
    <property type="entry name" value="WRKY transcription factor 33"/>
    <property type="match status" value="1"/>
</dbReference>
<dbReference type="InterPro" id="IPR003657">
    <property type="entry name" value="WRKY_dom"/>
</dbReference>
<proteinExistence type="predicted"/>